<dbReference type="Proteomes" id="UP000276506">
    <property type="component" value="Unassembled WGS sequence"/>
</dbReference>
<sequence>MKKNQNLLPVDLKLPERVLMAEGTMFVVLPTLAELERFWAEHRGQFGFACEGVATAKPTFLREYEWIFGPSKVSVVRAAMRWDQLNVGCEFYDRAVDDPIVHEAFFHDRDELRRSQMLRSRWTCEDEKAYREDCARRSRTSYRGWWQLKNLPRGYDPDTWFNPAIPHEELFDPNMPEVEVARKLQEQTFDDWKQSDVDQLGYHDRESVDETIAYWRREEAAGCDYYGREHERTPAYAVG</sequence>
<evidence type="ECO:0000313" key="2">
    <source>
        <dbReference type="Proteomes" id="UP000276506"/>
    </source>
</evidence>
<comment type="caution">
    <text evidence="1">The sequence shown here is derived from an EMBL/GenBank/DDBJ whole genome shotgun (WGS) entry which is preliminary data.</text>
</comment>
<reference evidence="1 2" key="1">
    <citation type="submission" date="2018-10" db="EMBL/GenBank/DDBJ databases">
        <title>Transmission dynamics of multidrug resistant bacteria on intensive care unit surfaces.</title>
        <authorList>
            <person name="D'Souza A.W."/>
            <person name="Potter R.F."/>
            <person name="Wallace M."/>
            <person name="Shupe A."/>
            <person name="Patel S."/>
            <person name="Sun S."/>
            <person name="Gul D."/>
            <person name="Kwon J.H."/>
            <person name="Andleeb S."/>
            <person name="Burnham C.-A.D."/>
            <person name="Dantas G."/>
        </authorList>
    </citation>
    <scope>NUCLEOTIDE SEQUENCE [LARGE SCALE GENOMIC DNA]</scope>
    <source>
        <strain evidence="1 2">PX_177</strain>
    </source>
</reference>
<proteinExistence type="predicted"/>
<protein>
    <submittedName>
        <fullName evidence="1">Uncharacterized protein</fullName>
    </submittedName>
</protein>
<accession>A0A3R8UVE7</accession>
<evidence type="ECO:0000313" key="1">
    <source>
        <dbReference type="EMBL" id="RRV04708.1"/>
    </source>
</evidence>
<organism evidence="1 2">
    <name type="scientific">Stutzerimonas xanthomarina</name>
    <dbReference type="NCBI Taxonomy" id="271420"/>
    <lineage>
        <taxon>Bacteria</taxon>
        <taxon>Pseudomonadati</taxon>
        <taxon>Pseudomonadota</taxon>
        <taxon>Gammaproteobacteria</taxon>
        <taxon>Pseudomonadales</taxon>
        <taxon>Pseudomonadaceae</taxon>
        <taxon>Stutzerimonas</taxon>
    </lineage>
</organism>
<gene>
    <name evidence="1" type="ORF">EGJ28_22075</name>
</gene>
<dbReference type="RefSeq" id="WP_041109679.1">
    <property type="nucleotide sequence ID" value="NZ_RHQL01000021.1"/>
</dbReference>
<dbReference type="EMBL" id="RHQL01000021">
    <property type="protein sequence ID" value="RRV04708.1"/>
    <property type="molecule type" value="Genomic_DNA"/>
</dbReference>
<name>A0A3R8UVE7_9GAMM</name>
<dbReference type="AlphaFoldDB" id="A0A3R8UVE7"/>